<keyword evidence="2" id="KW-1185">Reference proteome</keyword>
<dbReference type="SUPFAM" id="SSF51735">
    <property type="entry name" value="NAD(P)-binding Rossmann-fold domains"/>
    <property type="match status" value="1"/>
</dbReference>
<dbReference type="Gene3D" id="3.40.50.720">
    <property type="entry name" value="NAD(P)-binding Rossmann-like Domain"/>
    <property type="match status" value="1"/>
</dbReference>
<dbReference type="Proteomes" id="UP000535182">
    <property type="component" value="Unassembled WGS sequence"/>
</dbReference>
<proteinExistence type="predicted"/>
<dbReference type="InterPro" id="IPR036291">
    <property type="entry name" value="NAD(P)-bd_dom_sf"/>
</dbReference>
<dbReference type="AlphaFoldDB" id="A0A9X0QIN3"/>
<dbReference type="EMBL" id="JACHEB010000013">
    <property type="protein sequence ID" value="MBB5331143.1"/>
    <property type="molecule type" value="Genomic_DNA"/>
</dbReference>
<evidence type="ECO:0000313" key="2">
    <source>
        <dbReference type="Proteomes" id="UP000535182"/>
    </source>
</evidence>
<evidence type="ECO:0000313" key="1">
    <source>
        <dbReference type="EMBL" id="MBB5331143.1"/>
    </source>
</evidence>
<dbReference type="InterPro" id="IPR002347">
    <property type="entry name" value="SDR_fam"/>
</dbReference>
<accession>A0A9X0QIN3</accession>
<organism evidence="1 2">
    <name type="scientific">Tunturiibacter gelidiferens</name>
    <dbReference type="NCBI Taxonomy" id="3069689"/>
    <lineage>
        <taxon>Bacteria</taxon>
        <taxon>Pseudomonadati</taxon>
        <taxon>Acidobacteriota</taxon>
        <taxon>Terriglobia</taxon>
        <taxon>Terriglobales</taxon>
        <taxon>Acidobacteriaceae</taxon>
        <taxon>Tunturiibacter</taxon>
    </lineage>
</organism>
<dbReference type="Pfam" id="PF13561">
    <property type="entry name" value="adh_short_C2"/>
    <property type="match status" value="1"/>
</dbReference>
<reference evidence="1 2" key="1">
    <citation type="submission" date="2020-08" db="EMBL/GenBank/DDBJ databases">
        <title>Genomic Encyclopedia of Type Strains, Phase IV (KMG-V): Genome sequencing to study the core and pangenomes of soil and plant-associated prokaryotes.</title>
        <authorList>
            <person name="Whitman W."/>
        </authorList>
    </citation>
    <scope>NUCLEOTIDE SEQUENCE [LARGE SCALE GENOMIC DNA]</scope>
    <source>
        <strain evidence="1 2">X5P2</strain>
    </source>
</reference>
<evidence type="ECO:0008006" key="3">
    <source>
        <dbReference type="Google" id="ProtNLM"/>
    </source>
</evidence>
<name>A0A9X0QIN3_9BACT</name>
<comment type="caution">
    <text evidence="1">The sequence shown here is derived from an EMBL/GenBank/DDBJ whole genome shotgun (WGS) entry which is preliminary data.</text>
</comment>
<gene>
    <name evidence="1" type="ORF">HDF14_004781</name>
</gene>
<sequence length="70" mass="7823">MDPIGRIGRPEEIADAVAWLFSDRPSYYTGQSLTLDGGLTAQRPYVTQPASDKLSQNARDEKWRVGLENI</sequence>
<protein>
    <recommendedName>
        <fullName evidence="3">SDR family oxidoreductase</fullName>
    </recommendedName>
</protein>